<dbReference type="Gene3D" id="4.10.430.30">
    <property type="match status" value="1"/>
</dbReference>
<evidence type="ECO:0000313" key="7">
    <source>
        <dbReference type="Proteomes" id="UP001162811"/>
    </source>
</evidence>
<keyword evidence="3" id="KW-0963">Cytoplasm</keyword>
<evidence type="ECO:0000256" key="4">
    <source>
        <dbReference type="ARBA" id="ARBA00023125"/>
    </source>
</evidence>
<reference evidence="6" key="2">
    <citation type="journal article" date="2023" name="Front. Microbiol.">
        <title>Ralstonia chuxiongensis sp. nov., Ralstonia mojiangensis sp. nov., and Ralstonia soli sp. nov., isolated from tobacco fields, are three novel species in the family Burkholderiaceae.</title>
        <authorList>
            <person name="Lu C.H."/>
            <person name="Zhang Y.Y."/>
            <person name="Jiang N."/>
            <person name="Chen W."/>
            <person name="Shao X."/>
            <person name="Zhao Z.M."/>
            <person name="Lu W.L."/>
            <person name="Hu X."/>
            <person name="Xi Y.X."/>
            <person name="Zou S.Y."/>
            <person name="Wei Q.J."/>
            <person name="Lin Z.L."/>
            <person name="Gong L."/>
            <person name="Gai X.T."/>
            <person name="Zhang L.Q."/>
            <person name="Li J.Y."/>
            <person name="Jin Y."/>
            <person name="Xia Z.Y."/>
        </authorList>
    </citation>
    <scope>NUCLEOTIDE SEQUENCE</scope>
    <source>
        <strain evidence="6">21MJYT02-11</strain>
    </source>
</reference>
<dbReference type="EMBL" id="JAMXHT010000001">
    <property type="protein sequence ID" value="MCO5396670.1"/>
    <property type="molecule type" value="Genomic_DNA"/>
</dbReference>
<dbReference type="Pfam" id="PF00816">
    <property type="entry name" value="Histone_HNS"/>
    <property type="match status" value="1"/>
</dbReference>
<evidence type="ECO:0000256" key="1">
    <source>
        <dbReference type="ARBA" id="ARBA00004453"/>
    </source>
</evidence>
<feature type="domain" description="DNA-binding protein H-NS-like C-terminal" evidence="5">
    <location>
        <begin position="57"/>
        <end position="96"/>
    </location>
</feature>
<evidence type="ECO:0000259" key="5">
    <source>
        <dbReference type="SMART" id="SM00528"/>
    </source>
</evidence>
<proteinExistence type="inferred from homology"/>
<dbReference type="InterPro" id="IPR027444">
    <property type="entry name" value="H-NS_C_dom"/>
</dbReference>
<sequence>MPTYRQLVAQKAELDGKIEAARLQELQTVILQIRQIMEEYGLTAEDIGLAPRSGRYVGKKAPLVAKYRDPKSGATWSGRGRAPAWIAGKNRNRFLIA</sequence>
<reference evidence="6" key="1">
    <citation type="submission" date="2022-06" db="EMBL/GenBank/DDBJ databases">
        <authorList>
            <person name="Lu C.-H."/>
        </authorList>
    </citation>
    <scope>NUCLEOTIDE SEQUENCE</scope>
    <source>
        <strain evidence="6">21MJYT02-11</strain>
    </source>
</reference>
<protein>
    <submittedName>
        <fullName evidence="6">H-NS histone family protein</fullName>
    </submittedName>
</protein>
<organism evidence="6 7">
    <name type="scientific">Ralstonia soli</name>
    <dbReference type="NCBI Taxonomy" id="2953896"/>
    <lineage>
        <taxon>Bacteria</taxon>
        <taxon>Pseudomonadati</taxon>
        <taxon>Pseudomonadota</taxon>
        <taxon>Betaproteobacteria</taxon>
        <taxon>Burkholderiales</taxon>
        <taxon>Burkholderiaceae</taxon>
        <taxon>Ralstonia</taxon>
    </lineage>
</organism>
<dbReference type="RefSeq" id="WP_252675647.1">
    <property type="nucleotide sequence ID" value="NZ_JAMXHT010000001.1"/>
</dbReference>
<evidence type="ECO:0000256" key="2">
    <source>
        <dbReference type="ARBA" id="ARBA00010610"/>
    </source>
</evidence>
<accession>A0ABT1AE59</accession>
<dbReference type="Proteomes" id="UP001162811">
    <property type="component" value="Unassembled WGS sequence"/>
</dbReference>
<dbReference type="SMART" id="SM00528">
    <property type="entry name" value="HNS"/>
    <property type="match status" value="1"/>
</dbReference>
<comment type="similarity">
    <text evidence="2">Belongs to the histone-like protein H-NS family.</text>
</comment>
<name>A0ABT1AE59_9RALS</name>
<keyword evidence="4" id="KW-0238">DNA-binding</keyword>
<evidence type="ECO:0000256" key="3">
    <source>
        <dbReference type="ARBA" id="ARBA00022490"/>
    </source>
</evidence>
<gene>
    <name evidence="6" type="ORF">NG900_00490</name>
</gene>
<dbReference type="SUPFAM" id="SSF81273">
    <property type="entry name" value="H-NS histone-like proteins"/>
    <property type="match status" value="1"/>
</dbReference>
<dbReference type="PANTHER" id="PTHR38097:SF2">
    <property type="entry name" value="DNA-BINDING PROTEIN STPA"/>
    <property type="match status" value="1"/>
</dbReference>
<keyword evidence="7" id="KW-1185">Reference proteome</keyword>
<comment type="caution">
    <text evidence="6">The sequence shown here is derived from an EMBL/GenBank/DDBJ whole genome shotgun (WGS) entry which is preliminary data.</text>
</comment>
<comment type="subcellular location">
    <subcellularLocation>
        <location evidence="1">Cytoplasm</location>
        <location evidence="1">Nucleoid</location>
    </subcellularLocation>
</comment>
<dbReference type="PANTHER" id="PTHR38097">
    <property type="match status" value="1"/>
</dbReference>
<evidence type="ECO:0000313" key="6">
    <source>
        <dbReference type="EMBL" id="MCO5396670.1"/>
    </source>
</evidence>